<dbReference type="OMA" id="IQQYDRC"/>
<evidence type="ECO:0000256" key="1">
    <source>
        <dbReference type="ARBA" id="ARBA00006722"/>
    </source>
</evidence>
<evidence type="ECO:0000256" key="6">
    <source>
        <dbReference type="SAM" id="SignalP"/>
    </source>
</evidence>
<evidence type="ECO:0000256" key="5">
    <source>
        <dbReference type="ARBA" id="ARBA00023157"/>
    </source>
</evidence>
<dbReference type="InterPro" id="IPR056373">
    <property type="entry name" value="Defensin-like_dom"/>
</dbReference>
<dbReference type="Gramene" id="Bo4g188490.1">
    <property type="protein sequence ID" value="Bo4g188490.1"/>
    <property type="gene ID" value="Bo4g188490"/>
</dbReference>
<dbReference type="Proteomes" id="UP000032141">
    <property type="component" value="Chromosome C4"/>
</dbReference>
<protein>
    <recommendedName>
        <fullName evidence="7">Defensin-like domain-containing protein</fullName>
    </recommendedName>
</protein>
<comment type="similarity">
    <text evidence="1">Belongs to the DEFL family.</text>
</comment>
<keyword evidence="9" id="KW-1185">Reference proteome</keyword>
<evidence type="ECO:0000313" key="9">
    <source>
        <dbReference type="Proteomes" id="UP000032141"/>
    </source>
</evidence>
<dbReference type="GO" id="GO:0050832">
    <property type="term" value="P:defense response to fungus"/>
    <property type="evidence" value="ECO:0007669"/>
    <property type="project" value="UniProtKB-KW"/>
</dbReference>
<dbReference type="HOGENOM" id="CLU_165205_0_0_1"/>
<dbReference type="GO" id="GO:0031640">
    <property type="term" value="P:killing of cells of another organism"/>
    <property type="evidence" value="ECO:0007669"/>
    <property type="project" value="UniProtKB-KW"/>
</dbReference>
<organism evidence="8 9">
    <name type="scientific">Brassica oleracea var. oleracea</name>
    <dbReference type="NCBI Taxonomy" id="109376"/>
    <lineage>
        <taxon>Eukaryota</taxon>
        <taxon>Viridiplantae</taxon>
        <taxon>Streptophyta</taxon>
        <taxon>Embryophyta</taxon>
        <taxon>Tracheophyta</taxon>
        <taxon>Spermatophyta</taxon>
        <taxon>Magnoliopsida</taxon>
        <taxon>eudicotyledons</taxon>
        <taxon>Gunneridae</taxon>
        <taxon>Pentapetalae</taxon>
        <taxon>rosids</taxon>
        <taxon>malvids</taxon>
        <taxon>Brassicales</taxon>
        <taxon>Brassicaceae</taxon>
        <taxon>Brassiceae</taxon>
        <taxon>Brassica</taxon>
    </lineage>
</organism>
<dbReference type="AlphaFoldDB" id="A0A0D3C583"/>
<accession>A0A0D3C583</accession>
<keyword evidence="2" id="KW-0929">Antimicrobial</keyword>
<name>A0A0D3C583_BRAOL</name>
<keyword evidence="3" id="KW-0295">Fungicide</keyword>
<evidence type="ECO:0000256" key="2">
    <source>
        <dbReference type="ARBA" id="ARBA00022529"/>
    </source>
</evidence>
<evidence type="ECO:0000256" key="3">
    <source>
        <dbReference type="ARBA" id="ARBA00022577"/>
    </source>
</evidence>
<feature type="chain" id="PRO_5002258471" description="Defensin-like domain-containing protein" evidence="6">
    <location>
        <begin position="28"/>
        <end position="82"/>
    </location>
</feature>
<dbReference type="Pfam" id="PF24552">
    <property type="entry name" value="Defensin"/>
    <property type="match status" value="1"/>
</dbReference>
<sequence length="82" mass="8851">MAFTKSSVTLFLIIMLTISFSNDRVMARPGIKQGEGETCIGRCAQQYGNRQCSKNCIAHNYSGGECAFVSGGATIPQCCCFK</sequence>
<evidence type="ECO:0000313" key="8">
    <source>
        <dbReference type="EnsemblPlants" id="Bo4g188490.1"/>
    </source>
</evidence>
<feature type="domain" description="Defensin-like" evidence="7">
    <location>
        <begin position="37"/>
        <end position="81"/>
    </location>
</feature>
<reference evidence="8" key="2">
    <citation type="submission" date="2015-03" db="UniProtKB">
        <authorList>
            <consortium name="EnsemblPlants"/>
        </authorList>
    </citation>
    <scope>IDENTIFICATION</scope>
</reference>
<keyword evidence="4" id="KW-0611">Plant defense</keyword>
<keyword evidence="5" id="KW-1015">Disulfide bond</keyword>
<dbReference type="EnsemblPlants" id="Bo4g188490.1">
    <property type="protein sequence ID" value="Bo4g188490.1"/>
    <property type="gene ID" value="Bo4g188490"/>
</dbReference>
<feature type="signal peptide" evidence="6">
    <location>
        <begin position="1"/>
        <end position="27"/>
    </location>
</feature>
<evidence type="ECO:0000256" key="4">
    <source>
        <dbReference type="ARBA" id="ARBA00022821"/>
    </source>
</evidence>
<proteinExistence type="inferred from homology"/>
<dbReference type="STRING" id="109376.A0A0D3C583"/>
<reference evidence="8 9" key="1">
    <citation type="journal article" date="2014" name="Genome Biol.">
        <title>Transcriptome and methylome profiling reveals relics of genome dominance in the mesopolyploid Brassica oleracea.</title>
        <authorList>
            <person name="Parkin I.A."/>
            <person name="Koh C."/>
            <person name="Tang H."/>
            <person name="Robinson S.J."/>
            <person name="Kagale S."/>
            <person name="Clarke W.E."/>
            <person name="Town C.D."/>
            <person name="Nixon J."/>
            <person name="Krishnakumar V."/>
            <person name="Bidwell S.L."/>
            <person name="Denoeud F."/>
            <person name="Belcram H."/>
            <person name="Links M.G."/>
            <person name="Just J."/>
            <person name="Clarke C."/>
            <person name="Bender T."/>
            <person name="Huebert T."/>
            <person name="Mason A.S."/>
            <person name="Pires J.C."/>
            <person name="Barker G."/>
            <person name="Moore J."/>
            <person name="Walley P.G."/>
            <person name="Manoli S."/>
            <person name="Batley J."/>
            <person name="Edwards D."/>
            <person name="Nelson M.N."/>
            <person name="Wang X."/>
            <person name="Paterson A.H."/>
            <person name="King G."/>
            <person name="Bancroft I."/>
            <person name="Chalhoub B."/>
            <person name="Sharpe A.G."/>
        </authorList>
    </citation>
    <scope>NUCLEOTIDE SEQUENCE</scope>
    <source>
        <strain evidence="8 9">cv. TO1000</strain>
    </source>
</reference>
<keyword evidence="6" id="KW-0732">Signal</keyword>
<evidence type="ECO:0000259" key="7">
    <source>
        <dbReference type="Pfam" id="PF24552"/>
    </source>
</evidence>